<dbReference type="InterPro" id="IPR036291">
    <property type="entry name" value="NAD(P)-bd_dom_sf"/>
</dbReference>
<evidence type="ECO:0000256" key="1">
    <source>
        <dbReference type="ARBA" id="ARBA00009219"/>
    </source>
</evidence>
<feature type="domain" description="3-beta hydroxysteroid dehydrogenase/isomerase" evidence="3">
    <location>
        <begin position="306"/>
        <end position="345"/>
    </location>
</feature>
<protein>
    <submittedName>
        <fullName evidence="4">Sterol-4alpha-carboxylate 3-dehydrogenase (Decarboxylating)</fullName>
    </submittedName>
</protein>
<dbReference type="Pfam" id="PF01073">
    <property type="entry name" value="3Beta_HSD"/>
    <property type="match status" value="2"/>
</dbReference>
<name>A0A0K6GCT6_9AGAM</name>
<dbReference type="EMBL" id="CYGV01001656">
    <property type="protein sequence ID" value="CUA76295.1"/>
    <property type="molecule type" value="Genomic_DNA"/>
</dbReference>
<comment type="similarity">
    <text evidence="1">Belongs to the 3-beta-HSD family.</text>
</comment>
<evidence type="ECO:0000313" key="4">
    <source>
        <dbReference type="EMBL" id="CUA76295.1"/>
    </source>
</evidence>
<keyword evidence="5" id="KW-1185">Reference proteome</keyword>
<dbReference type="Gene3D" id="3.40.50.720">
    <property type="entry name" value="NAD(P)-binding Rossmann-like Domain"/>
    <property type="match status" value="2"/>
</dbReference>
<dbReference type="InterPro" id="IPR002225">
    <property type="entry name" value="3Beta_OHSteriod_DH/Estase"/>
</dbReference>
<keyword evidence="2" id="KW-0560">Oxidoreductase</keyword>
<gene>
    <name evidence="4" type="ORF">RSOLAG22IIIB_06202</name>
</gene>
<dbReference type="GO" id="GO:0006694">
    <property type="term" value="P:steroid biosynthetic process"/>
    <property type="evidence" value="ECO:0007669"/>
    <property type="project" value="InterPro"/>
</dbReference>
<evidence type="ECO:0000313" key="5">
    <source>
        <dbReference type="Proteomes" id="UP000044841"/>
    </source>
</evidence>
<reference evidence="4 5" key="1">
    <citation type="submission" date="2015-07" db="EMBL/GenBank/DDBJ databases">
        <authorList>
            <person name="Noorani M."/>
        </authorList>
    </citation>
    <scope>NUCLEOTIDE SEQUENCE [LARGE SCALE GENOMIC DNA]</scope>
    <source>
        <strain evidence="4">BBA 69670</strain>
    </source>
</reference>
<dbReference type="Proteomes" id="UP000044841">
    <property type="component" value="Unassembled WGS sequence"/>
</dbReference>
<proteinExistence type="inferred from homology"/>
<dbReference type="AlphaFoldDB" id="A0A0K6GCT6"/>
<sequence length="482" mass="52180">MVALESYLVIGGSGFLGRHIVEALVARGEKEVAVLDIVQRYDDVRFFSGDITNEGEVADVIRKANVTCIIHTASPVHGLGKEIYWKVNVDGTKAVIAAAQAHGVKKLVYTSSAGVVYNGEDLIDVDERLGYPEVPMDAYNETKAEAERLVLAANGVNDLLTVAIRPAGIFGPGDRQVMKGLMDVVANGQTKFQIGSNTNLFDWTYVTNVAHAHLLAADKLGQTLPTKDDLLNSPLPPVSLTTDPIPHRIPTSAARPLGPTLHPTEADKEAAAAFNTTGFPPDVPVLRTKFDPLSDAALSKEDVSPLSVAGQAFFITNGEPVYFWDFTRAVWRAAGHVPSSRFVFPKDIGLMLAGAAEWWSWLTGREAGFTRFRVTFACASRWYNIEKARRVLGYEPQVGLEEGVQLMVDVRAEDQSVIAVDSISSELNTFVFPDISLTVAQPPTGGVDASIQRLLTNIRPALVPQQATEGLRPNDQVAPVVL</sequence>
<evidence type="ECO:0000256" key="2">
    <source>
        <dbReference type="ARBA" id="ARBA00023002"/>
    </source>
</evidence>
<feature type="domain" description="3-beta hydroxysteroid dehydrogenase/isomerase" evidence="3">
    <location>
        <begin position="8"/>
        <end position="222"/>
    </location>
</feature>
<organism evidence="4 5">
    <name type="scientific">Rhizoctonia solani</name>
    <dbReference type="NCBI Taxonomy" id="456999"/>
    <lineage>
        <taxon>Eukaryota</taxon>
        <taxon>Fungi</taxon>
        <taxon>Dikarya</taxon>
        <taxon>Basidiomycota</taxon>
        <taxon>Agaricomycotina</taxon>
        <taxon>Agaricomycetes</taxon>
        <taxon>Cantharellales</taxon>
        <taxon>Ceratobasidiaceae</taxon>
        <taxon>Rhizoctonia</taxon>
    </lineage>
</organism>
<dbReference type="PANTHER" id="PTHR43245">
    <property type="entry name" value="BIFUNCTIONAL POLYMYXIN RESISTANCE PROTEIN ARNA"/>
    <property type="match status" value="1"/>
</dbReference>
<dbReference type="InterPro" id="IPR050177">
    <property type="entry name" value="Lipid_A_modif_metabolic_enz"/>
</dbReference>
<dbReference type="SUPFAM" id="SSF51735">
    <property type="entry name" value="NAD(P)-binding Rossmann-fold domains"/>
    <property type="match status" value="1"/>
</dbReference>
<dbReference type="PANTHER" id="PTHR43245:SF51">
    <property type="entry name" value="SHORT CHAIN DEHYDROGENASE_REDUCTASE FAMILY 42E, MEMBER 2"/>
    <property type="match status" value="1"/>
</dbReference>
<dbReference type="GO" id="GO:0016616">
    <property type="term" value="F:oxidoreductase activity, acting on the CH-OH group of donors, NAD or NADP as acceptor"/>
    <property type="evidence" value="ECO:0007669"/>
    <property type="project" value="InterPro"/>
</dbReference>
<evidence type="ECO:0000259" key="3">
    <source>
        <dbReference type="Pfam" id="PF01073"/>
    </source>
</evidence>
<accession>A0A0K6GCT6</accession>